<protein>
    <recommendedName>
        <fullName evidence="3">glucosamine-phosphate N-acetyltransferase</fullName>
        <ecNumber evidence="3">2.3.1.4</ecNumber>
    </recommendedName>
    <alternativeName>
        <fullName evidence="6">Phosphoglucosamine acetylase</fullName>
    </alternativeName>
    <alternativeName>
        <fullName evidence="7">Phosphoglucosamine transacetylase</fullName>
    </alternativeName>
</protein>
<dbReference type="SUPFAM" id="SSF55729">
    <property type="entry name" value="Acyl-CoA N-acyltransferases (Nat)"/>
    <property type="match status" value="1"/>
</dbReference>
<dbReference type="GO" id="GO:0004343">
    <property type="term" value="F:glucosamine 6-phosphate N-acetyltransferase activity"/>
    <property type="evidence" value="ECO:0007669"/>
    <property type="project" value="UniProtKB-EC"/>
</dbReference>
<reference evidence="10" key="1">
    <citation type="journal article" date="2014" name="Front. Microbiol.">
        <title>High frequency of phylogenetically diverse reductive dehalogenase-homologous genes in deep subseafloor sedimentary metagenomes.</title>
        <authorList>
            <person name="Kawai M."/>
            <person name="Futagami T."/>
            <person name="Toyoda A."/>
            <person name="Takaki Y."/>
            <person name="Nishi S."/>
            <person name="Hori S."/>
            <person name="Arai W."/>
            <person name="Tsubouchi T."/>
            <person name="Morono Y."/>
            <person name="Uchiyama I."/>
            <person name="Ito T."/>
            <person name="Fujiyama A."/>
            <person name="Inagaki F."/>
            <person name="Takami H."/>
        </authorList>
    </citation>
    <scope>NUCLEOTIDE SEQUENCE</scope>
    <source>
        <strain evidence="10">Expedition CK06-06</strain>
    </source>
</reference>
<dbReference type="PROSITE" id="PS51186">
    <property type="entry name" value="GNAT"/>
    <property type="match status" value="1"/>
</dbReference>
<evidence type="ECO:0000256" key="6">
    <source>
        <dbReference type="ARBA" id="ARBA00030011"/>
    </source>
</evidence>
<dbReference type="PANTHER" id="PTHR13355">
    <property type="entry name" value="GLUCOSAMINE 6-PHOSPHATE N-ACETYLTRANSFERASE"/>
    <property type="match status" value="1"/>
</dbReference>
<evidence type="ECO:0000313" key="10">
    <source>
        <dbReference type="EMBL" id="GAH34488.1"/>
    </source>
</evidence>
<dbReference type="Gene3D" id="3.40.630.30">
    <property type="match status" value="1"/>
</dbReference>
<dbReference type="FunFam" id="3.40.630.30:FF:000105">
    <property type="entry name" value="Glucosamine 6-phosphate N-acetyltransferase"/>
    <property type="match status" value="1"/>
</dbReference>
<dbReference type="InterPro" id="IPR016181">
    <property type="entry name" value="Acyl_CoA_acyltransferase"/>
</dbReference>
<proteinExistence type="inferred from homology"/>
<dbReference type="InterPro" id="IPR039143">
    <property type="entry name" value="GNPNAT1-like"/>
</dbReference>
<evidence type="ECO:0000256" key="5">
    <source>
        <dbReference type="ARBA" id="ARBA00023315"/>
    </source>
</evidence>
<evidence type="ECO:0000256" key="3">
    <source>
        <dbReference type="ARBA" id="ARBA00012703"/>
    </source>
</evidence>
<keyword evidence="5" id="KW-0012">Acyltransferase</keyword>
<keyword evidence="4" id="KW-0808">Transferase</keyword>
<dbReference type="AlphaFoldDB" id="X1GND4"/>
<gene>
    <name evidence="10" type="ORF">S03H2_13028</name>
</gene>
<dbReference type="PANTHER" id="PTHR13355:SF11">
    <property type="entry name" value="GLUCOSAMINE 6-PHOSPHATE N-ACETYLTRANSFERASE"/>
    <property type="match status" value="1"/>
</dbReference>
<comment type="caution">
    <text evidence="10">The sequence shown here is derived from an EMBL/GenBank/DDBJ whole genome shotgun (WGS) entry which is preliminary data.</text>
</comment>
<name>X1GND4_9ZZZZ</name>
<evidence type="ECO:0000256" key="8">
    <source>
        <dbReference type="ARBA" id="ARBA00048964"/>
    </source>
</evidence>
<dbReference type="InterPro" id="IPR000182">
    <property type="entry name" value="GNAT_dom"/>
</dbReference>
<evidence type="ECO:0000256" key="1">
    <source>
        <dbReference type="ARBA" id="ARBA00004832"/>
    </source>
</evidence>
<comment type="catalytic activity">
    <reaction evidence="8">
        <text>D-glucosamine 6-phosphate + acetyl-CoA = N-acetyl-D-glucosamine 6-phosphate + CoA + H(+)</text>
        <dbReference type="Rhea" id="RHEA:10292"/>
        <dbReference type="ChEBI" id="CHEBI:15378"/>
        <dbReference type="ChEBI" id="CHEBI:57287"/>
        <dbReference type="ChEBI" id="CHEBI:57288"/>
        <dbReference type="ChEBI" id="CHEBI:57513"/>
        <dbReference type="ChEBI" id="CHEBI:58725"/>
        <dbReference type="EC" id="2.3.1.4"/>
    </reaction>
</comment>
<dbReference type="EC" id="2.3.1.4" evidence="3"/>
<feature type="domain" description="N-acetyltransferase" evidence="9">
    <location>
        <begin position="1"/>
        <end position="129"/>
    </location>
</feature>
<comment type="pathway">
    <text evidence="1">Nucleotide-sugar biosynthesis; UDP-N-acetyl-alpha-D-glucosamine biosynthesis; N-acetyl-alpha-D-glucosamine 1-phosphate from alpha-D-glucosamine 6-phosphate (route I): step 1/2.</text>
</comment>
<organism evidence="10">
    <name type="scientific">marine sediment metagenome</name>
    <dbReference type="NCBI Taxonomy" id="412755"/>
    <lineage>
        <taxon>unclassified sequences</taxon>
        <taxon>metagenomes</taxon>
        <taxon>ecological metagenomes</taxon>
    </lineage>
</organism>
<feature type="non-terminal residue" evidence="10">
    <location>
        <position position="1"/>
    </location>
</feature>
<dbReference type="CDD" id="cd04301">
    <property type="entry name" value="NAT_SF"/>
    <property type="match status" value="1"/>
</dbReference>
<accession>X1GND4</accession>
<evidence type="ECO:0000256" key="2">
    <source>
        <dbReference type="ARBA" id="ARBA00006048"/>
    </source>
</evidence>
<comment type="similarity">
    <text evidence="2">Belongs to the acetyltransferase family. GNA1 subfamily.</text>
</comment>
<evidence type="ECO:0000259" key="9">
    <source>
        <dbReference type="PROSITE" id="PS51186"/>
    </source>
</evidence>
<dbReference type="EMBL" id="BARU01006619">
    <property type="protein sequence ID" value="GAH34488.1"/>
    <property type="molecule type" value="Genomic_DNA"/>
</dbReference>
<evidence type="ECO:0000256" key="4">
    <source>
        <dbReference type="ARBA" id="ARBA00022679"/>
    </source>
</evidence>
<sequence>SDLSQLIKLLGQLTTVGNPNHNNIKPSIYDNIYVATIIHNKKEIIIGCVTILIEDKIIHNGGKVGHIEDVVVSNDYRGKGIGKIIINHCVALAKESGCYKVILDCNEENTKFYEKCGFKTHGVCMRIDI</sequence>
<dbReference type="Pfam" id="PF00583">
    <property type="entry name" value="Acetyltransf_1"/>
    <property type="match status" value="1"/>
</dbReference>
<evidence type="ECO:0000256" key="7">
    <source>
        <dbReference type="ARBA" id="ARBA00030832"/>
    </source>
</evidence>